<dbReference type="Proteomes" id="UP000192596">
    <property type="component" value="Unassembled WGS sequence"/>
</dbReference>
<accession>A0A1V8SHI6</accession>
<evidence type="ECO:0000256" key="1">
    <source>
        <dbReference type="SAM" id="MobiDB-lite"/>
    </source>
</evidence>
<keyword evidence="2" id="KW-0472">Membrane</keyword>
<sequence length="307" mass="32338">MATTDGPLTFTATPTVTLDFSPSSTSGPPPFSDSANPSPSSNPGGPDDGTSTGLISHYFIFIALLLCVAGIIFFFMFRRRRKAMLRYNAYQQSQQQAGGRGGMGGGWEMQPPNWRGGWSGGPGIGEGRGLERVEGLDERGEAPPAYVAKVDGPANPSGGAVGVSAPPPALTREQSGLRDPPVYQGPSTGGAELDIMIRERTVAVENEAPTSSLRLEEAQAEVQLRIAQWSRSECRDTPGADAFAGLMAHLSAAPASHSMLRMCTAQARSQSERAARKLEGGNGEVLKSKFLALLYIIMLSISIAAGL</sequence>
<dbReference type="OrthoDB" id="4775599at2759"/>
<reference evidence="4" key="1">
    <citation type="submission" date="2017-03" db="EMBL/GenBank/DDBJ databases">
        <title>Genomes of endolithic fungi from Antarctica.</title>
        <authorList>
            <person name="Coleine C."/>
            <person name="Masonjones S."/>
            <person name="Stajich J.E."/>
        </authorList>
    </citation>
    <scope>NUCLEOTIDE SEQUENCE [LARGE SCALE GENOMIC DNA]</scope>
    <source>
        <strain evidence="4">CCFEE 5527</strain>
    </source>
</reference>
<name>A0A1V8SHI6_9PEZI</name>
<feature type="transmembrane region" description="Helical" evidence="2">
    <location>
        <begin position="55"/>
        <end position="77"/>
    </location>
</feature>
<gene>
    <name evidence="3" type="ORF">B0A48_15878</name>
</gene>
<keyword evidence="2" id="KW-0812">Transmembrane</keyword>
<comment type="caution">
    <text evidence="3">The sequence shown here is derived from an EMBL/GenBank/DDBJ whole genome shotgun (WGS) entry which is preliminary data.</text>
</comment>
<evidence type="ECO:0008006" key="5">
    <source>
        <dbReference type="Google" id="ProtNLM"/>
    </source>
</evidence>
<evidence type="ECO:0000313" key="3">
    <source>
        <dbReference type="EMBL" id="OQN98615.1"/>
    </source>
</evidence>
<feature type="region of interest" description="Disordered" evidence="1">
    <location>
        <begin position="146"/>
        <end position="189"/>
    </location>
</feature>
<organism evidence="3 4">
    <name type="scientific">Cryoendolithus antarcticus</name>
    <dbReference type="NCBI Taxonomy" id="1507870"/>
    <lineage>
        <taxon>Eukaryota</taxon>
        <taxon>Fungi</taxon>
        <taxon>Dikarya</taxon>
        <taxon>Ascomycota</taxon>
        <taxon>Pezizomycotina</taxon>
        <taxon>Dothideomycetes</taxon>
        <taxon>Dothideomycetidae</taxon>
        <taxon>Cladosporiales</taxon>
        <taxon>Cladosporiaceae</taxon>
        <taxon>Cryoendolithus</taxon>
    </lineage>
</organism>
<evidence type="ECO:0000256" key="2">
    <source>
        <dbReference type="SAM" id="Phobius"/>
    </source>
</evidence>
<evidence type="ECO:0000313" key="4">
    <source>
        <dbReference type="Proteomes" id="UP000192596"/>
    </source>
</evidence>
<proteinExistence type="predicted"/>
<dbReference type="AlphaFoldDB" id="A0A1V8SHI6"/>
<feature type="region of interest" description="Disordered" evidence="1">
    <location>
        <begin position="1"/>
        <end position="48"/>
    </location>
</feature>
<keyword evidence="2" id="KW-1133">Transmembrane helix</keyword>
<feature type="compositionally biased region" description="Low complexity" evidence="1">
    <location>
        <begin position="19"/>
        <end position="48"/>
    </location>
</feature>
<keyword evidence="4" id="KW-1185">Reference proteome</keyword>
<dbReference type="EMBL" id="NAJO01000045">
    <property type="protein sequence ID" value="OQN98615.1"/>
    <property type="molecule type" value="Genomic_DNA"/>
</dbReference>
<dbReference type="InParanoid" id="A0A1V8SHI6"/>
<protein>
    <recommendedName>
        <fullName evidence="5">Transmembrane protein</fullName>
    </recommendedName>
</protein>